<name>A0A835PMC8_VANPL</name>
<dbReference type="PANTHER" id="PTHR11426">
    <property type="entry name" value="HISTONE H3"/>
    <property type="match status" value="1"/>
</dbReference>
<dbReference type="GO" id="GO:0030527">
    <property type="term" value="F:structural constituent of chromatin"/>
    <property type="evidence" value="ECO:0007669"/>
    <property type="project" value="InterPro"/>
</dbReference>
<dbReference type="GO" id="GO:0000786">
    <property type="term" value="C:nucleosome"/>
    <property type="evidence" value="ECO:0007669"/>
    <property type="project" value="InterPro"/>
</dbReference>
<dbReference type="EMBL" id="JADCNL010000013">
    <property type="protein sequence ID" value="KAG0455085.1"/>
    <property type="molecule type" value="Genomic_DNA"/>
</dbReference>
<dbReference type="Proteomes" id="UP000636800">
    <property type="component" value="Chromosome 13"/>
</dbReference>
<dbReference type="InterPro" id="IPR009072">
    <property type="entry name" value="Histone-fold"/>
</dbReference>
<accession>A0A835PMC8</accession>
<dbReference type="Gene3D" id="1.10.20.10">
    <property type="entry name" value="Histone, subunit A"/>
    <property type="match status" value="1"/>
</dbReference>
<comment type="caution">
    <text evidence="4">The sequence shown here is derived from an EMBL/GenBank/DDBJ whole genome shotgun (WGS) entry which is preliminary data.</text>
</comment>
<feature type="region of interest" description="Disordered" evidence="2">
    <location>
        <begin position="89"/>
        <end position="115"/>
    </location>
</feature>
<dbReference type="InterPro" id="IPR007125">
    <property type="entry name" value="H2A/H2B/H3"/>
</dbReference>
<dbReference type="OrthoDB" id="731962at2759"/>
<dbReference type="SUPFAM" id="SSF47113">
    <property type="entry name" value="Histone-fold"/>
    <property type="match status" value="1"/>
</dbReference>
<reference evidence="4 5" key="1">
    <citation type="journal article" date="2020" name="Nat. Food">
        <title>A phased Vanilla planifolia genome enables genetic improvement of flavour and production.</title>
        <authorList>
            <person name="Hasing T."/>
            <person name="Tang H."/>
            <person name="Brym M."/>
            <person name="Khazi F."/>
            <person name="Huang T."/>
            <person name="Chambers A.H."/>
        </authorList>
    </citation>
    <scope>NUCLEOTIDE SEQUENCE [LARGE SCALE GENOMIC DNA]</scope>
    <source>
        <tissue evidence="4">Leaf</tissue>
    </source>
</reference>
<dbReference type="SMART" id="SM00428">
    <property type="entry name" value="H3"/>
    <property type="match status" value="1"/>
</dbReference>
<gene>
    <name evidence="4" type="ORF">HPP92_024377</name>
</gene>
<dbReference type="AlphaFoldDB" id="A0A835PMC8"/>
<proteinExistence type="inferred from homology"/>
<evidence type="ECO:0000313" key="4">
    <source>
        <dbReference type="EMBL" id="KAG0455085.1"/>
    </source>
</evidence>
<evidence type="ECO:0000313" key="5">
    <source>
        <dbReference type="Proteomes" id="UP000636800"/>
    </source>
</evidence>
<evidence type="ECO:0000259" key="3">
    <source>
        <dbReference type="Pfam" id="PF00125"/>
    </source>
</evidence>
<evidence type="ECO:0000256" key="1">
    <source>
        <dbReference type="ARBA" id="ARBA00010343"/>
    </source>
</evidence>
<dbReference type="GO" id="GO:0003677">
    <property type="term" value="F:DNA binding"/>
    <property type="evidence" value="ECO:0007669"/>
    <property type="project" value="InterPro"/>
</dbReference>
<feature type="compositionally biased region" description="Polar residues" evidence="2">
    <location>
        <begin position="55"/>
        <end position="68"/>
    </location>
</feature>
<sequence>MGSAGINSAEAIWIEKVVYPTISHSKLKRICKRLDIGRLKHPHAIRKRSCRRSVSKATNTLPQPSNWLPTDGKPDIFSKMARTETNYAQVNRQQGPRGSSWRPRRPAKSAPATRREISSLVPRLVREIAQDFKTDLRFQSSAVVALLEAGGVLVGLFEIPNLCTIRQRVTVMPKICSCSPHPRGGLKLVMALTLTSFGSTEGKEDFENPNCCYVMPSRLHVIEGLAHLNAVIGVVPKGR</sequence>
<feature type="domain" description="Core Histone H2A/H2B/H3" evidence="3">
    <location>
        <begin position="109"/>
        <end position="174"/>
    </location>
</feature>
<dbReference type="Pfam" id="PF00125">
    <property type="entry name" value="Histone"/>
    <property type="match status" value="1"/>
</dbReference>
<comment type="similarity">
    <text evidence="1">Belongs to the histone H3 family.</text>
</comment>
<organism evidence="4 5">
    <name type="scientific">Vanilla planifolia</name>
    <name type="common">Vanilla</name>
    <dbReference type="NCBI Taxonomy" id="51239"/>
    <lineage>
        <taxon>Eukaryota</taxon>
        <taxon>Viridiplantae</taxon>
        <taxon>Streptophyta</taxon>
        <taxon>Embryophyta</taxon>
        <taxon>Tracheophyta</taxon>
        <taxon>Spermatophyta</taxon>
        <taxon>Magnoliopsida</taxon>
        <taxon>Liliopsida</taxon>
        <taxon>Asparagales</taxon>
        <taxon>Orchidaceae</taxon>
        <taxon>Vanilloideae</taxon>
        <taxon>Vanilleae</taxon>
        <taxon>Vanilla</taxon>
    </lineage>
</organism>
<protein>
    <recommendedName>
        <fullName evidence="3">Core Histone H2A/H2B/H3 domain-containing protein</fullName>
    </recommendedName>
</protein>
<evidence type="ECO:0000256" key="2">
    <source>
        <dbReference type="SAM" id="MobiDB-lite"/>
    </source>
</evidence>
<dbReference type="InterPro" id="IPR000164">
    <property type="entry name" value="Histone_H3/CENP-A"/>
</dbReference>
<feature type="region of interest" description="Disordered" evidence="2">
    <location>
        <begin position="47"/>
        <end position="69"/>
    </location>
</feature>
<keyword evidence="5" id="KW-1185">Reference proteome</keyword>
<dbReference type="GO" id="GO:0046982">
    <property type="term" value="F:protein heterodimerization activity"/>
    <property type="evidence" value="ECO:0007669"/>
    <property type="project" value="InterPro"/>
</dbReference>